<evidence type="ECO:0008006" key="3">
    <source>
        <dbReference type="Google" id="ProtNLM"/>
    </source>
</evidence>
<reference evidence="1 2" key="1">
    <citation type="journal article" date="2019" name="Nat. Microbiol.">
        <title>Mediterranean grassland soil C-N compound turnover is dependent on rainfall and depth, and is mediated by genomically divergent microorganisms.</title>
        <authorList>
            <person name="Diamond S."/>
            <person name="Andeer P.F."/>
            <person name="Li Z."/>
            <person name="Crits-Christoph A."/>
            <person name="Burstein D."/>
            <person name="Anantharaman K."/>
            <person name="Lane K.R."/>
            <person name="Thomas B.C."/>
            <person name="Pan C."/>
            <person name="Northen T.R."/>
            <person name="Banfield J.F."/>
        </authorList>
    </citation>
    <scope>NUCLEOTIDE SEQUENCE [LARGE SCALE GENOMIC DNA]</scope>
    <source>
        <strain evidence="1">NP_7</strain>
    </source>
</reference>
<dbReference type="Pfam" id="PF01808">
    <property type="entry name" value="AICARFT_IMPCHas"/>
    <property type="match status" value="1"/>
</dbReference>
<dbReference type="PANTHER" id="PTHR11692:SF0">
    <property type="entry name" value="BIFUNCTIONAL PURINE BIOSYNTHESIS PROTEIN ATIC"/>
    <property type="match status" value="1"/>
</dbReference>
<evidence type="ECO:0000313" key="1">
    <source>
        <dbReference type="EMBL" id="TMI81191.1"/>
    </source>
</evidence>
<dbReference type="SUPFAM" id="SSF53927">
    <property type="entry name" value="Cytidine deaminase-like"/>
    <property type="match status" value="1"/>
</dbReference>
<accession>A0A537JCE0</accession>
<organism evidence="1 2">
    <name type="scientific">Candidatus Segetimicrobium genomatis</name>
    <dbReference type="NCBI Taxonomy" id="2569760"/>
    <lineage>
        <taxon>Bacteria</taxon>
        <taxon>Bacillati</taxon>
        <taxon>Candidatus Sysuimicrobiota</taxon>
        <taxon>Candidatus Sysuimicrobiia</taxon>
        <taxon>Candidatus Sysuimicrobiales</taxon>
        <taxon>Candidatus Segetimicrobiaceae</taxon>
        <taxon>Candidatus Segetimicrobium</taxon>
    </lineage>
</organism>
<dbReference type="GO" id="GO:0003937">
    <property type="term" value="F:IMP cyclohydrolase activity"/>
    <property type="evidence" value="ECO:0007669"/>
    <property type="project" value="InterPro"/>
</dbReference>
<comment type="caution">
    <text evidence="1">The sequence shown here is derived from an EMBL/GenBank/DDBJ whole genome shotgun (WGS) entry which is preliminary data.</text>
</comment>
<dbReference type="Gene3D" id="3.40.140.20">
    <property type="match status" value="1"/>
</dbReference>
<dbReference type="GO" id="GO:0005829">
    <property type="term" value="C:cytosol"/>
    <property type="evidence" value="ECO:0007669"/>
    <property type="project" value="TreeGrafter"/>
</dbReference>
<dbReference type="Proteomes" id="UP000320048">
    <property type="component" value="Unassembled WGS sequence"/>
</dbReference>
<gene>
    <name evidence="1" type="ORF">E6H04_07345</name>
</gene>
<dbReference type="GO" id="GO:0004643">
    <property type="term" value="F:phosphoribosylaminoimidazolecarboxamide formyltransferase activity"/>
    <property type="evidence" value="ECO:0007669"/>
    <property type="project" value="InterPro"/>
</dbReference>
<dbReference type="AlphaFoldDB" id="A0A537JCE0"/>
<name>A0A537JCE0_9BACT</name>
<proteinExistence type="predicted"/>
<dbReference type="EMBL" id="VBAO01000180">
    <property type="protein sequence ID" value="TMI81191.1"/>
    <property type="molecule type" value="Genomic_DNA"/>
</dbReference>
<protein>
    <recommendedName>
        <fullName evidence="3">IMP cyclohydrolase</fullName>
    </recommendedName>
</protein>
<evidence type="ECO:0000313" key="2">
    <source>
        <dbReference type="Proteomes" id="UP000320048"/>
    </source>
</evidence>
<dbReference type="PANTHER" id="PTHR11692">
    <property type="entry name" value="BIFUNCTIONAL PURINE BIOSYNTHESIS PROTEIN PURH"/>
    <property type="match status" value="1"/>
</dbReference>
<dbReference type="GO" id="GO:0006189">
    <property type="term" value="P:'de novo' IMP biosynthetic process"/>
    <property type="evidence" value="ECO:0007669"/>
    <property type="project" value="TreeGrafter"/>
</dbReference>
<sequence length="109" mass="11440">MIVATVCRYVRSNAIVFARDRQVVGVGAGQMNRIESVRLAARQAGERARGAAMASEAFFPFPDGLEVAIHAGVTAVIHPGGSVRNAEVTAAADAAGIAMVLTGIRHFRH</sequence>
<dbReference type="InterPro" id="IPR016193">
    <property type="entry name" value="Cytidine_deaminase-like"/>
</dbReference>
<dbReference type="InterPro" id="IPR002695">
    <property type="entry name" value="PurH-like"/>
</dbReference>
<dbReference type="InterPro" id="IPR024051">
    <property type="entry name" value="AICAR_Tfase_dup_dom_sf"/>
</dbReference>